<dbReference type="EMBL" id="DS113273">
    <property type="protein sequence ID" value="EAY14247.1"/>
    <property type="molecule type" value="Genomic_DNA"/>
</dbReference>
<dbReference type="eggNOG" id="KOG4412">
    <property type="taxonomic scope" value="Eukaryota"/>
</dbReference>
<dbReference type="SUPFAM" id="SSF48403">
    <property type="entry name" value="Ankyrin repeat"/>
    <property type="match status" value="1"/>
</dbReference>
<dbReference type="PROSITE" id="PS50088">
    <property type="entry name" value="ANK_REPEAT"/>
    <property type="match status" value="2"/>
</dbReference>
<dbReference type="RefSeq" id="XP_001326470.1">
    <property type="nucleotide sequence ID" value="XM_001326435.1"/>
</dbReference>
<feature type="repeat" description="ANK" evidence="1">
    <location>
        <begin position="52"/>
        <end position="84"/>
    </location>
</feature>
<dbReference type="PROSITE" id="PS50297">
    <property type="entry name" value="ANK_REP_REGION"/>
    <property type="match status" value="2"/>
</dbReference>
<dbReference type="InterPro" id="IPR036770">
    <property type="entry name" value="Ankyrin_rpt-contain_sf"/>
</dbReference>
<proteinExistence type="predicted"/>
<dbReference type="Proteomes" id="UP000001542">
    <property type="component" value="Unassembled WGS sequence"/>
</dbReference>
<name>A2DZB8_TRIV3</name>
<dbReference type="VEuPathDB" id="TrichDB:TVAGG3_1017290"/>
<dbReference type="SMART" id="SM00248">
    <property type="entry name" value="ANK"/>
    <property type="match status" value="2"/>
</dbReference>
<evidence type="ECO:0000313" key="3">
    <source>
        <dbReference type="Proteomes" id="UP000001542"/>
    </source>
</evidence>
<accession>A2DZB8</accession>
<keyword evidence="3" id="KW-1185">Reference proteome</keyword>
<keyword evidence="1" id="KW-0040">ANK repeat</keyword>
<dbReference type="STRING" id="5722.A2DZB8"/>
<organism evidence="2 3">
    <name type="scientific">Trichomonas vaginalis (strain ATCC PRA-98 / G3)</name>
    <dbReference type="NCBI Taxonomy" id="412133"/>
    <lineage>
        <taxon>Eukaryota</taxon>
        <taxon>Metamonada</taxon>
        <taxon>Parabasalia</taxon>
        <taxon>Trichomonadida</taxon>
        <taxon>Trichomonadidae</taxon>
        <taxon>Trichomonas</taxon>
    </lineage>
</organism>
<evidence type="ECO:0000256" key="1">
    <source>
        <dbReference type="PROSITE-ProRule" id="PRU00023"/>
    </source>
</evidence>
<dbReference type="PANTHER" id="PTHR24118">
    <property type="entry name" value="POTE ANKYRIN DOMAIN"/>
    <property type="match status" value="1"/>
</dbReference>
<dbReference type="InParanoid" id="A2DZB8"/>
<gene>
    <name evidence="2" type="ORF">TVAG_486900</name>
</gene>
<protein>
    <submittedName>
        <fullName evidence="2">Ankyrin repeat protein, putative</fullName>
    </submittedName>
</protein>
<dbReference type="OrthoDB" id="539213at2759"/>
<dbReference type="Gene3D" id="1.25.40.20">
    <property type="entry name" value="Ankyrin repeat-containing domain"/>
    <property type="match status" value="3"/>
</dbReference>
<reference evidence="2" key="2">
    <citation type="journal article" date="2007" name="Science">
        <title>Draft genome sequence of the sexually transmitted pathogen Trichomonas vaginalis.</title>
        <authorList>
            <person name="Carlton J.M."/>
            <person name="Hirt R.P."/>
            <person name="Silva J.C."/>
            <person name="Delcher A.L."/>
            <person name="Schatz M."/>
            <person name="Zhao Q."/>
            <person name="Wortman J.R."/>
            <person name="Bidwell S.L."/>
            <person name="Alsmark U.C.M."/>
            <person name="Besteiro S."/>
            <person name="Sicheritz-Ponten T."/>
            <person name="Noel C.J."/>
            <person name="Dacks J.B."/>
            <person name="Foster P.G."/>
            <person name="Simillion C."/>
            <person name="Van de Peer Y."/>
            <person name="Miranda-Saavedra D."/>
            <person name="Barton G.J."/>
            <person name="Westrop G.D."/>
            <person name="Mueller S."/>
            <person name="Dessi D."/>
            <person name="Fiori P.L."/>
            <person name="Ren Q."/>
            <person name="Paulsen I."/>
            <person name="Zhang H."/>
            <person name="Bastida-Corcuera F.D."/>
            <person name="Simoes-Barbosa A."/>
            <person name="Brown M.T."/>
            <person name="Hayes R.D."/>
            <person name="Mukherjee M."/>
            <person name="Okumura C.Y."/>
            <person name="Schneider R."/>
            <person name="Smith A.J."/>
            <person name="Vanacova S."/>
            <person name="Villalvazo M."/>
            <person name="Haas B.J."/>
            <person name="Pertea M."/>
            <person name="Feldblyum T.V."/>
            <person name="Utterback T.R."/>
            <person name="Shu C.L."/>
            <person name="Osoegawa K."/>
            <person name="de Jong P.J."/>
            <person name="Hrdy I."/>
            <person name="Horvathova L."/>
            <person name="Zubacova Z."/>
            <person name="Dolezal P."/>
            <person name="Malik S.B."/>
            <person name="Logsdon J.M. Jr."/>
            <person name="Henze K."/>
            <person name="Gupta A."/>
            <person name="Wang C.C."/>
            <person name="Dunne R.L."/>
            <person name="Upcroft J.A."/>
            <person name="Upcroft P."/>
            <person name="White O."/>
            <person name="Salzberg S.L."/>
            <person name="Tang P."/>
            <person name="Chiu C.-H."/>
            <person name="Lee Y.-S."/>
            <person name="Embley T.M."/>
            <person name="Coombs G.H."/>
            <person name="Mottram J.C."/>
            <person name="Tachezy J."/>
            <person name="Fraser-Liggett C.M."/>
            <person name="Johnson P.J."/>
        </authorList>
    </citation>
    <scope>NUCLEOTIDE SEQUENCE [LARGE SCALE GENOMIC DNA]</scope>
    <source>
        <strain evidence="2">G3</strain>
    </source>
</reference>
<evidence type="ECO:0000313" key="2">
    <source>
        <dbReference type="EMBL" id="EAY14247.1"/>
    </source>
</evidence>
<dbReference type="KEGG" id="tva:4772235"/>
<reference evidence="2" key="1">
    <citation type="submission" date="2006-10" db="EMBL/GenBank/DDBJ databases">
        <authorList>
            <person name="Amadeo P."/>
            <person name="Zhao Q."/>
            <person name="Wortman J."/>
            <person name="Fraser-Liggett C."/>
            <person name="Carlton J."/>
        </authorList>
    </citation>
    <scope>NUCLEOTIDE SEQUENCE</scope>
    <source>
        <strain evidence="2">G3</strain>
    </source>
</reference>
<sequence>MEILQFILQSKIVILVKFLLSHGANISLQNFDGETVLHVAINGNFSNSKDKHGETALMIAAERNKCKIAKILISHGASINIKDNYLQTALHYAAVYDSAKMTEFLLSQGTYINLKDKNGWTPLHHAVFRKKLI</sequence>
<dbReference type="AlphaFoldDB" id="A2DZB8"/>
<dbReference type="InterPro" id="IPR002110">
    <property type="entry name" value="Ankyrin_rpt"/>
</dbReference>
<dbReference type="PANTHER" id="PTHR24118:SF99">
    <property type="entry name" value="POTE ANKYRIN DOMAIN FAMILY MEMBER 3C-RELATED"/>
    <property type="match status" value="1"/>
</dbReference>
<feature type="repeat" description="ANK" evidence="1">
    <location>
        <begin position="85"/>
        <end position="117"/>
    </location>
</feature>
<dbReference type="Pfam" id="PF12796">
    <property type="entry name" value="Ank_2"/>
    <property type="match status" value="1"/>
</dbReference>